<feature type="region of interest" description="Disordered" evidence="1">
    <location>
        <begin position="45"/>
        <end position="177"/>
    </location>
</feature>
<dbReference type="AlphaFoldDB" id="W7HUA8"/>
<feature type="compositionally biased region" description="Low complexity" evidence="1">
    <location>
        <begin position="149"/>
        <end position="165"/>
    </location>
</feature>
<dbReference type="HOGENOM" id="CLU_711787_0_0_1"/>
<accession>W7HUA8</accession>
<protein>
    <submittedName>
        <fullName evidence="2">Uncharacterized protein</fullName>
    </submittedName>
</protein>
<keyword evidence="3" id="KW-1185">Reference proteome</keyword>
<evidence type="ECO:0000313" key="2">
    <source>
        <dbReference type="EMBL" id="EWC47044.1"/>
    </source>
</evidence>
<evidence type="ECO:0000313" key="3">
    <source>
        <dbReference type="Proteomes" id="UP000024837"/>
    </source>
</evidence>
<gene>
    <name evidence="2" type="ORF">DRE_03806</name>
</gene>
<evidence type="ECO:0000256" key="1">
    <source>
        <dbReference type="SAM" id="MobiDB-lite"/>
    </source>
</evidence>
<name>W7HUA8_9PEZI</name>
<feature type="compositionally biased region" description="Polar residues" evidence="1">
    <location>
        <begin position="67"/>
        <end position="76"/>
    </location>
</feature>
<sequence>MSYIESLNPWNWFWGTPKQESESIQSIAPARNELTVLVPTIVENADKPTFNRPRTPSGGPELRRNETSAPQAQSALFETEGYSPWPPPPPFQERWTPSPAVPSGQPGPSKPSGSPMNKAPAVVKPKPIRKILGRLKLKRRSSSPPPPTATTTTLMATTTTATTAPDIDIPPQPPRTKPNKIRALFAERVVFHNSEFHAEILCKNWKAAGAHVDALENMIVDWCSNLENVDAICQENFELYAYWVNSKTMVLVLRWQLAEALAHIDFAHRLGFIKASRNAKFFNREIFLTFYFLEVVVYLHIAQLETARQKCDEYLQMLLEHSGYVRIELLHSWACWLMSMILEKAGRGVEAEFYKSKFDDSSRKDNVALYVWLHVVSEATDPSSSKTA</sequence>
<dbReference type="Proteomes" id="UP000024837">
    <property type="component" value="Unassembled WGS sequence"/>
</dbReference>
<feature type="compositionally biased region" description="Basic residues" evidence="1">
    <location>
        <begin position="126"/>
        <end position="141"/>
    </location>
</feature>
<feature type="compositionally biased region" description="Low complexity" evidence="1">
    <location>
        <begin position="102"/>
        <end position="115"/>
    </location>
</feature>
<proteinExistence type="predicted"/>
<reference evidence="2 3" key="1">
    <citation type="submission" date="2013-05" db="EMBL/GenBank/DDBJ databases">
        <title>Drechslerella stenobrocha genome reveals carnivorous origination and mechanical trapping mechanism of predatory fungi.</title>
        <authorList>
            <person name="Liu X."/>
            <person name="Zhang W."/>
            <person name="Liu K."/>
        </authorList>
    </citation>
    <scope>NUCLEOTIDE SEQUENCE [LARGE SCALE GENOMIC DNA]</scope>
    <source>
        <strain evidence="2 3">248</strain>
    </source>
</reference>
<dbReference type="EMBL" id="KI966413">
    <property type="protein sequence ID" value="EWC47044.1"/>
    <property type="molecule type" value="Genomic_DNA"/>
</dbReference>
<organism evidence="2 3">
    <name type="scientific">Drechslerella stenobrocha 248</name>
    <dbReference type="NCBI Taxonomy" id="1043628"/>
    <lineage>
        <taxon>Eukaryota</taxon>
        <taxon>Fungi</taxon>
        <taxon>Dikarya</taxon>
        <taxon>Ascomycota</taxon>
        <taxon>Pezizomycotina</taxon>
        <taxon>Orbiliomycetes</taxon>
        <taxon>Orbiliales</taxon>
        <taxon>Orbiliaceae</taxon>
        <taxon>Drechslerella</taxon>
    </lineage>
</organism>